<evidence type="ECO:0000313" key="3">
    <source>
        <dbReference type="EMBL" id="PRY00615.1"/>
    </source>
</evidence>
<dbReference type="EMBL" id="PVZC01000002">
    <property type="protein sequence ID" value="PRY00615.1"/>
    <property type="molecule type" value="Genomic_DNA"/>
</dbReference>
<proteinExistence type="inferred from homology"/>
<dbReference type="Gene3D" id="3.30.530.20">
    <property type="match status" value="1"/>
</dbReference>
<dbReference type="InterPro" id="IPR013538">
    <property type="entry name" value="ASHA1/2-like_C"/>
</dbReference>
<accession>A0A2T0Q9V5</accession>
<dbReference type="OrthoDB" id="268331at2"/>
<gene>
    <name evidence="3" type="ORF">CLV72_102246</name>
</gene>
<organism evidence="3 4">
    <name type="scientific">Allonocardiopsis opalescens</name>
    <dbReference type="NCBI Taxonomy" id="1144618"/>
    <lineage>
        <taxon>Bacteria</taxon>
        <taxon>Bacillati</taxon>
        <taxon>Actinomycetota</taxon>
        <taxon>Actinomycetes</taxon>
        <taxon>Streptosporangiales</taxon>
        <taxon>Allonocardiopsis</taxon>
    </lineage>
</organism>
<dbReference type="Pfam" id="PF08327">
    <property type="entry name" value="AHSA1"/>
    <property type="match status" value="1"/>
</dbReference>
<comment type="similarity">
    <text evidence="1">Belongs to the AHA1 family.</text>
</comment>
<dbReference type="SUPFAM" id="SSF55961">
    <property type="entry name" value="Bet v1-like"/>
    <property type="match status" value="1"/>
</dbReference>
<sequence>MSTESVIAVHRAVTVPLDPDRAFELFTARMSAYWPREHSIGTAPLDQVVVEPRAGGRWYERGTDGGECDWGRVAVWEPPGRVVLLWQIGADWRFDPGLETEVHVSFTEEEPGRTRVDIEHRHLERYGEQAAAMQGLFESPGAWTDTLTRFARLAE</sequence>
<keyword evidence="4" id="KW-1185">Reference proteome</keyword>
<dbReference type="AlphaFoldDB" id="A0A2T0Q9V5"/>
<name>A0A2T0Q9V5_9ACTN</name>
<dbReference type="CDD" id="cd08891">
    <property type="entry name" value="SRPBCC_CalC"/>
    <property type="match status" value="1"/>
</dbReference>
<dbReference type="Proteomes" id="UP000237846">
    <property type="component" value="Unassembled WGS sequence"/>
</dbReference>
<feature type="domain" description="Activator of Hsp90 ATPase homologue 1/2-like C-terminal" evidence="2">
    <location>
        <begin position="19"/>
        <end position="153"/>
    </location>
</feature>
<evidence type="ECO:0000259" key="2">
    <source>
        <dbReference type="Pfam" id="PF08327"/>
    </source>
</evidence>
<evidence type="ECO:0000256" key="1">
    <source>
        <dbReference type="ARBA" id="ARBA00006817"/>
    </source>
</evidence>
<dbReference type="RefSeq" id="WP_106242301.1">
    <property type="nucleotide sequence ID" value="NZ_PVZC01000002.1"/>
</dbReference>
<reference evidence="3 4" key="1">
    <citation type="submission" date="2018-03" db="EMBL/GenBank/DDBJ databases">
        <title>Genomic Encyclopedia of Archaeal and Bacterial Type Strains, Phase II (KMG-II): from individual species to whole genera.</title>
        <authorList>
            <person name="Goeker M."/>
        </authorList>
    </citation>
    <scope>NUCLEOTIDE SEQUENCE [LARGE SCALE GENOMIC DNA]</scope>
    <source>
        <strain evidence="3 4">DSM 45601</strain>
    </source>
</reference>
<evidence type="ECO:0000313" key="4">
    <source>
        <dbReference type="Proteomes" id="UP000237846"/>
    </source>
</evidence>
<protein>
    <submittedName>
        <fullName evidence="3">Activator of Hsp90 ATPase-like protein</fullName>
    </submittedName>
</protein>
<dbReference type="InterPro" id="IPR023393">
    <property type="entry name" value="START-like_dom_sf"/>
</dbReference>
<comment type="caution">
    <text evidence="3">The sequence shown here is derived from an EMBL/GenBank/DDBJ whole genome shotgun (WGS) entry which is preliminary data.</text>
</comment>